<dbReference type="InterPro" id="IPR018584">
    <property type="entry name" value="GT87"/>
</dbReference>
<evidence type="ECO:0000256" key="6">
    <source>
        <dbReference type="ARBA" id="ARBA00023136"/>
    </source>
</evidence>
<organism evidence="9 10">
    <name type="scientific">Streptomyces shaanxiensis</name>
    <dbReference type="NCBI Taxonomy" id="653357"/>
    <lineage>
        <taxon>Bacteria</taxon>
        <taxon>Bacillati</taxon>
        <taxon>Actinomycetota</taxon>
        <taxon>Actinomycetes</taxon>
        <taxon>Kitasatosporales</taxon>
        <taxon>Streptomycetaceae</taxon>
        <taxon>Streptomyces</taxon>
    </lineage>
</organism>
<keyword evidence="6 8" id="KW-0472">Membrane</keyword>
<keyword evidence="2" id="KW-1003">Cell membrane</keyword>
<protein>
    <submittedName>
        <fullName evidence="9">Glycosyltransferase 87 family protein</fullName>
    </submittedName>
</protein>
<keyword evidence="5 8" id="KW-1133">Transmembrane helix</keyword>
<feature type="transmembrane region" description="Helical" evidence="8">
    <location>
        <begin position="44"/>
        <end position="62"/>
    </location>
</feature>
<evidence type="ECO:0000256" key="3">
    <source>
        <dbReference type="ARBA" id="ARBA00022679"/>
    </source>
</evidence>
<comment type="caution">
    <text evidence="9">The sequence shown here is derived from an EMBL/GenBank/DDBJ whole genome shotgun (WGS) entry which is preliminary data.</text>
</comment>
<dbReference type="Proteomes" id="UP001499984">
    <property type="component" value="Unassembled WGS sequence"/>
</dbReference>
<keyword evidence="10" id="KW-1185">Reference proteome</keyword>
<keyword evidence="4 8" id="KW-0812">Transmembrane</keyword>
<gene>
    <name evidence="9" type="ORF">GCM10022233_45430</name>
</gene>
<dbReference type="RefSeq" id="WP_345015343.1">
    <property type="nucleotide sequence ID" value="NZ_BAAAZY010000011.1"/>
</dbReference>
<proteinExistence type="inferred from homology"/>
<feature type="transmembrane region" description="Helical" evidence="8">
    <location>
        <begin position="311"/>
        <end position="331"/>
    </location>
</feature>
<evidence type="ECO:0000256" key="2">
    <source>
        <dbReference type="ARBA" id="ARBA00022475"/>
    </source>
</evidence>
<feature type="transmembrane region" description="Helical" evidence="8">
    <location>
        <begin position="373"/>
        <end position="393"/>
    </location>
</feature>
<reference evidence="10" key="1">
    <citation type="journal article" date="2019" name="Int. J. Syst. Evol. Microbiol.">
        <title>The Global Catalogue of Microorganisms (GCM) 10K type strain sequencing project: providing services to taxonomists for standard genome sequencing and annotation.</title>
        <authorList>
            <consortium name="The Broad Institute Genomics Platform"/>
            <consortium name="The Broad Institute Genome Sequencing Center for Infectious Disease"/>
            <person name="Wu L."/>
            <person name="Ma J."/>
        </authorList>
    </citation>
    <scope>NUCLEOTIDE SEQUENCE [LARGE SCALE GENOMIC DNA]</scope>
    <source>
        <strain evidence="10">JCM 16925</strain>
    </source>
</reference>
<feature type="transmembrane region" description="Helical" evidence="8">
    <location>
        <begin position="173"/>
        <end position="189"/>
    </location>
</feature>
<sequence>MPPESLTLVAGARPGGSVLAPARQEALQGGREPSRRVLRVRRDVLFWLGCAGFALTLAVVTTLTPHRIWGVCAAVGYAVAAELARRSPRPWDRRGAVAALLGSVVVPLALMVVVGAGQSEVHVVERAGGLLLDSGSPYLPHPADVDDYNPYLPGMALFGIPHALFGGTPLADARVWFCAAFLACMAISARRTGRNTLWREWASGSGLARGTSGRGLELGISSRRTADGTSSVNAVLFLAAFPAVALPLAVGGVDLPVIGLMCLGLALAGRGGSGTAAGLAMGAAAALKWTAWPLLPVGLVLLAVTAGRRAAVRAGVVAVLVAALAVVPVALANPHAFVEHVVLFPLGEGGVRSPAASPLPGYLLATYVPGGSALAMAALAAAAVGVAVSLAVRPPRTVVAAADRLAIGLGLAMCLIPATRFGYLVYPLVLAVWFRRTELVTAARRVGRLVRGGRKVQGEPRVELEQERRVDARLVEDERLMGVGRG</sequence>
<feature type="transmembrane region" description="Helical" evidence="8">
    <location>
        <begin position="279"/>
        <end position="304"/>
    </location>
</feature>
<feature type="transmembrane region" description="Helical" evidence="8">
    <location>
        <begin position="96"/>
        <end position="116"/>
    </location>
</feature>
<keyword evidence="3" id="KW-0808">Transferase</keyword>
<feature type="transmembrane region" description="Helical" evidence="8">
    <location>
        <begin position="68"/>
        <end position="84"/>
    </location>
</feature>
<evidence type="ECO:0000256" key="4">
    <source>
        <dbReference type="ARBA" id="ARBA00022692"/>
    </source>
</evidence>
<accession>A0ABP7VF02</accession>
<dbReference type="EMBL" id="BAAAZY010000011">
    <property type="protein sequence ID" value="GAA4065577.1"/>
    <property type="molecule type" value="Genomic_DNA"/>
</dbReference>
<feature type="transmembrane region" description="Helical" evidence="8">
    <location>
        <begin position="234"/>
        <end position="267"/>
    </location>
</feature>
<dbReference type="Pfam" id="PF09594">
    <property type="entry name" value="GT87"/>
    <property type="match status" value="1"/>
</dbReference>
<evidence type="ECO:0000256" key="5">
    <source>
        <dbReference type="ARBA" id="ARBA00022989"/>
    </source>
</evidence>
<name>A0ABP7VF02_9ACTN</name>
<evidence type="ECO:0000256" key="1">
    <source>
        <dbReference type="ARBA" id="ARBA00004651"/>
    </source>
</evidence>
<comment type="similarity">
    <text evidence="7">Belongs to the glycosyltransferase 87 family.</text>
</comment>
<comment type="subcellular location">
    <subcellularLocation>
        <location evidence="1">Cell membrane</location>
        <topology evidence="1">Multi-pass membrane protein</topology>
    </subcellularLocation>
</comment>
<evidence type="ECO:0000313" key="10">
    <source>
        <dbReference type="Proteomes" id="UP001499984"/>
    </source>
</evidence>
<evidence type="ECO:0000313" key="9">
    <source>
        <dbReference type="EMBL" id="GAA4065577.1"/>
    </source>
</evidence>
<evidence type="ECO:0000256" key="8">
    <source>
        <dbReference type="SAM" id="Phobius"/>
    </source>
</evidence>
<feature type="transmembrane region" description="Helical" evidence="8">
    <location>
        <begin position="405"/>
        <end position="426"/>
    </location>
</feature>
<evidence type="ECO:0000256" key="7">
    <source>
        <dbReference type="ARBA" id="ARBA00024033"/>
    </source>
</evidence>